<dbReference type="AlphaFoldDB" id="A0A2P8FUK5"/>
<keyword evidence="1" id="KW-1133">Transmembrane helix</keyword>
<feature type="transmembrane region" description="Helical" evidence="1">
    <location>
        <begin position="43"/>
        <end position="62"/>
    </location>
</feature>
<keyword evidence="1" id="KW-0812">Transmembrane</keyword>
<reference evidence="2 3" key="1">
    <citation type="submission" date="2018-03" db="EMBL/GenBank/DDBJ databases">
        <title>Genomic Encyclopedia of Archaeal and Bacterial Type Strains, Phase II (KMG-II): from individual species to whole genera.</title>
        <authorList>
            <person name="Goeker M."/>
        </authorList>
    </citation>
    <scope>NUCLEOTIDE SEQUENCE [LARGE SCALE GENOMIC DNA]</scope>
    <source>
        <strain evidence="2 3">DSM 18107</strain>
    </source>
</reference>
<dbReference type="Proteomes" id="UP000240978">
    <property type="component" value="Unassembled WGS sequence"/>
</dbReference>
<feature type="transmembrane region" description="Helical" evidence="1">
    <location>
        <begin position="12"/>
        <end position="37"/>
    </location>
</feature>
<evidence type="ECO:0000313" key="2">
    <source>
        <dbReference type="EMBL" id="PSL25403.1"/>
    </source>
</evidence>
<dbReference type="InterPro" id="IPR053824">
    <property type="entry name" value="DUF7010"/>
</dbReference>
<evidence type="ECO:0000313" key="3">
    <source>
        <dbReference type="Proteomes" id="UP000240978"/>
    </source>
</evidence>
<keyword evidence="1" id="KW-0472">Membrane</keyword>
<evidence type="ECO:0000256" key="1">
    <source>
        <dbReference type="SAM" id="Phobius"/>
    </source>
</evidence>
<dbReference type="EMBL" id="PYGK01000013">
    <property type="protein sequence ID" value="PSL25403.1"/>
    <property type="molecule type" value="Genomic_DNA"/>
</dbReference>
<organism evidence="2 3">
    <name type="scientific">Chitinophaga ginsengisoli</name>
    <dbReference type="NCBI Taxonomy" id="363837"/>
    <lineage>
        <taxon>Bacteria</taxon>
        <taxon>Pseudomonadati</taxon>
        <taxon>Bacteroidota</taxon>
        <taxon>Chitinophagia</taxon>
        <taxon>Chitinophagales</taxon>
        <taxon>Chitinophagaceae</taxon>
        <taxon>Chitinophaga</taxon>
    </lineage>
</organism>
<feature type="transmembrane region" description="Helical" evidence="1">
    <location>
        <begin position="116"/>
        <end position="135"/>
    </location>
</feature>
<feature type="transmembrane region" description="Helical" evidence="1">
    <location>
        <begin position="90"/>
        <end position="110"/>
    </location>
</feature>
<proteinExistence type="predicted"/>
<dbReference type="OrthoDB" id="123418at2"/>
<feature type="transmembrane region" description="Helical" evidence="1">
    <location>
        <begin position="167"/>
        <end position="190"/>
    </location>
</feature>
<dbReference type="RefSeq" id="WP_106604682.1">
    <property type="nucleotide sequence ID" value="NZ_PYGK01000013.1"/>
</dbReference>
<dbReference type="Pfam" id="PF22765">
    <property type="entry name" value="DUF7010"/>
    <property type="match status" value="1"/>
</dbReference>
<accession>A0A2P8FUK5</accession>
<protein>
    <submittedName>
        <fullName evidence="2">Uncharacterized protein</fullName>
    </submittedName>
</protein>
<comment type="caution">
    <text evidence="2">The sequence shown here is derived from an EMBL/GenBank/DDBJ whole genome shotgun (WGS) entry which is preliminary data.</text>
</comment>
<keyword evidence="3" id="KW-1185">Reference proteome</keyword>
<name>A0A2P8FUK5_9BACT</name>
<gene>
    <name evidence="2" type="ORF">CLV42_11385</name>
</gene>
<feature type="transmembrane region" description="Helical" evidence="1">
    <location>
        <begin position="142"/>
        <end position="161"/>
    </location>
</feature>
<sequence>MNNASTVKPADKLSGLATGMLMMATFTGIWTVIAYMGLKDSPYKFALILFLILSLILLRYAFKFIKALKHSRDQGVEVVSDADKKRDKRFTLVFVGEGLGILIGINLVNNLGHPDLVIPVIALVIGLHFFPLGWLFKRNQDYYVAAWSTAVAVCGILFSIYNVLSYSWVITFIGVGMAVATAVCGGSMLIRGLKMRIIDK</sequence>